<dbReference type="Proteomes" id="UP000250561">
    <property type="component" value="Unassembled WGS sequence"/>
</dbReference>
<dbReference type="Pfam" id="PF05638">
    <property type="entry name" value="T6SS_HCP"/>
    <property type="match status" value="1"/>
</dbReference>
<dbReference type="EMBL" id="UARS01000007">
    <property type="protein sequence ID" value="SPW48240.1"/>
    <property type="molecule type" value="Genomic_DNA"/>
</dbReference>
<dbReference type="InterPro" id="IPR052947">
    <property type="entry name" value="T6SS_Hcp1_domain"/>
</dbReference>
<sequence length="303" mass="34091">MQGHEDEMLVQEFLHNVTVPTDPQSGQPAGQRAHKPFIFTVALNKAVPLMYNALASGEMLPTTELHWWRTSVEGKQEHYFTTRLTDSTIVDMKLHMPHCQDPAKREFTQLLEVSLAYRKLNGNTSNLAPPVPTTGAHRWKHKLSNSIRLSGRMLFLYYAVERKVVSKGLRSREMAAAGNFGGSVPERSVTLYCHSRFNSELSVFSLTPEVAMSTGLRFTLEVDGLPPDAFAVVSFHLNQSLSFAFFPRSLSGQPAVSLLEFQQILDKMAYLTIWQGDDVQRRVKGVVTWFELGRTTKTRSCTA</sequence>
<dbReference type="PANTHER" id="PTHR34319">
    <property type="entry name" value="MAJOR EXPORTED PROTEIN"/>
    <property type="match status" value="1"/>
</dbReference>
<dbReference type="SUPFAM" id="SSF69279">
    <property type="entry name" value="Phage tail proteins"/>
    <property type="match status" value="1"/>
</dbReference>
<evidence type="ECO:0000313" key="2">
    <source>
        <dbReference type="Proteomes" id="UP000250561"/>
    </source>
</evidence>
<dbReference type="InterPro" id="IPR008514">
    <property type="entry name" value="T6SS_Hcp"/>
</dbReference>
<accession>A0A2X1JM61</accession>
<protein>
    <submittedName>
        <fullName evidence="1">Putative type VI secretion system protein</fullName>
    </submittedName>
</protein>
<dbReference type="InterPro" id="IPR036624">
    <property type="entry name" value="Hcp1-lik_sf"/>
</dbReference>
<name>A0A2X1JM61_ECOLX</name>
<dbReference type="Gene3D" id="2.30.110.20">
    <property type="entry name" value="Hcp1-like"/>
    <property type="match status" value="1"/>
</dbReference>
<proteinExistence type="predicted"/>
<dbReference type="Gene3D" id="2.30.110.50">
    <property type="match status" value="1"/>
</dbReference>
<evidence type="ECO:0000313" key="1">
    <source>
        <dbReference type="EMBL" id="SPW48240.1"/>
    </source>
</evidence>
<dbReference type="PANTHER" id="PTHR34319:SF6">
    <property type="entry name" value="MAJOR EXPORTED PROTEIN"/>
    <property type="match status" value="1"/>
</dbReference>
<organism evidence="1 2">
    <name type="scientific">Escherichia coli</name>
    <dbReference type="NCBI Taxonomy" id="562"/>
    <lineage>
        <taxon>Bacteria</taxon>
        <taxon>Pseudomonadati</taxon>
        <taxon>Pseudomonadota</taxon>
        <taxon>Gammaproteobacteria</taxon>
        <taxon>Enterobacterales</taxon>
        <taxon>Enterobacteriaceae</taxon>
        <taxon>Escherichia</taxon>
    </lineage>
</organism>
<dbReference type="NCBIfam" id="TIGR03344">
    <property type="entry name" value="VI_effect_Hcp1"/>
    <property type="match status" value="1"/>
</dbReference>
<reference evidence="1 2" key="1">
    <citation type="submission" date="2018-06" db="EMBL/GenBank/DDBJ databases">
        <authorList>
            <consortium name="Pathogen Informatics"/>
            <person name="Doyle S."/>
        </authorList>
    </citation>
    <scope>NUCLEOTIDE SEQUENCE [LARGE SCALE GENOMIC DNA]</scope>
    <source>
        <strain evidence="1 2">NCTC11126</strain>
    </source>
</reference>
<dbReference type="SUPFAM" id="SSF141452">
    <property type="entry name" value="Hcp1-like"/>
    <property type="match status" value="1"/>
</dbReference>
<dbReference type="AlphaFoldDB" id="A0A2X1JM61"/>
<gene>
    <name evidence="1" type="primary">hcpA_3</name>
    <name evidence="1" type="ORF">NCTC11126_03727</name>
</gene>